<feature type="region of interest" description="Disordered" evidence="1">
    <location>
        <begin position="1"/>
        <end position="85"/>
    </location>
</feature>
<keyword evidence="3" id="KW-1185">Reference proteome</keyword>
<name>A0A4Z1J6L9_9HELO</name>
<feature type="compositionally biased region" description="Low complexity" evidence="1">
    <location>
        <begin position="62"/>
        <end position="76"/>
    </location>
</feature>
<organism evidence="2 3">
    <name type="scientific">Botryotinia narcissicola</name>
    <dbReference type="NCBI Taxonomy" id="278944"/>
    <lineage>
        <taxon>Eukaryota</taxon>
        <taxon>Fungi</taxon>
        <taxon>Dikarya</taxon>
        <taxon>Ascomycota</taxon>
        <taxon>Pezizomycotina</taxon>
        <taxon>Leotiomycetes</taxon>
        <taxon>Helotiales</taxon>
        <taxon>Sclerotiniaceae</taxon>
        <taxon>Botryotinia</taxon>
    </lineage>
</organism>
<dbReference type="EMBL" id="PQXJ01000088">
    <property type="protein sequence ID" value="TGO64507.1"/>
    <property type="molecule type" value="Genomic_DNA"/>
</dbReference>
<dbReference type="AlphaFoldDB" id="A0A4Z1J6L9"/>
<evidence type="ECO:0000256" key="1">
    <source>
        <dbReference type="SAM" id="MobiDB-lite"/>
    </source>
</evidence>
<gene>
    <name evidence="2" type="ORF">BOTNAR_0088g00370</name>
</gene>
<dbReference type="Proteomes" id="UP000297452">
    <property type="component" value="Unassembled WGS sequence"/>
</dbReference>
<feature type="compositionally biased region" description="Basic and acidic residues" evidence="1">
    <location>
        <begin position="23"/>
        <end position="38"/>
    </location>
</feature>
<proteinExistence type="predicted"/>
<sequence>MTIRKMHNSMSGSVVENTRVAKKGKDITRPGPRMERQALRATFRPPNPEIDLVSDRKKPAVEENSSIIDESLSSPSKDNTPMISEKEPELEIIPKLTENSSENDSEPGMFEGLLEKFPDFTHLDEDLPITEPIPLISEDTIEYDSTSESEINRAKSALLTFFSSPKHRRAKLRITKKDGGLEILKNCWSQEVSGITLHVDTVDDIMETFFSATNQYDTLMISRGLAQSQGIKIELQGLRRSEPAADCGGVNISGLSLDGQEGDRYTVSVKKDQCISNRGLK</sequence>
<evidence type="ECO:0000313" key="2">
    <source>
        <dbReference type="EMBL" id="TGO64507.1"/>
    </source>
</evidence>
<evidence type="ECO:0000313" key="3">
    <source>
        <dbReference type="Proteomes" id="UP000297452"/>
    </source>
</evidence>
<dbReference type="OrthoDB" id="3549349at2759"/>
<protein>
    <submittedName>
        <fullName evidence="2">Uncharacterized protein</fullName>
    </submittedName>
</protein>
<accession>A0A4Z1J6L9</accession>
<comment type="caution">
    <text evidence="2">The sequence shown here is derived from an EMBL/GenBank/DDBJ whole genome shotgun (WGS) entry which is preliminary data.</text>
</comment>
<reference evidence="2 3" key="1">
    <citation type="submission" date="2017-12" db="EMBL/GenBank/DDBJ databases">
        <title>Comparative genomics of Botrytis spp.</title>
        <authorList>
            <person name="Valero-Jimenez C.A."/>
            <person name="Tapia P."/>
            <person name="Veloso J."/>
            <person name="Silva-Moreno E."/>
            <person name="Staats M."/>
            <person name="Valdes J.H."/>
            <person name="Van Kan J.A.L."/>
        </authorList>
    </citation>
    <scope>NUCLEOTIDE SEQUENCE [LARGE SCALE GENOMIC DNA]</scope>
    <source>
        <strain evidence="2 3">MUCL2120</strain>
    </source>
</reference>